<evidence type="ECO:0000256" key="4">
    <source>
        <dbReference type="ARBA" id="ARBA00023136"/>
    </source>
</evidence>
<feature type="transmembrane region" description="Helical" evidence="6">
    <location>
        <begin position="69"/>
        <end position="86"/>
    </location>
</feature>
<evidence type="ECO:0000313" key="8">
    <source>
        <dbReference type="EMBL" id="KKR70299.1"/>
    </source>
</evidence>
<dbReference type="SMART" id="SM00028">
    <property type="entry name" value="TPR"/>
    <property type="match status" value="2"/>
</dbReference>
<gene>
    <name evidence="8" type="ORF">UU12_C0024G0005</name>
</gene>
<feature type="repeat" description="TPR" evidence="5">
    <location>
        <begin position="510"/>
        <end position="543"/>
    </location>
</feature>
<feature type="transmembrane region" description="Helical" evidence="6">
    <location>
        <begin position="488"/>
        <end position="509"/>
    </location>
</feature>
<evidence type="ECO:0000256" key="6">
    <source>
        <dbReference type="SAM" id="Phobius"/>
    </source>
</evidence>
<evidence type="ECO:0000256" key="2">
    <source>
        <dbReference type="ARBA" id="ARBA00022692"/>
    </source>
</evidence>
<evidence type="ECO:0000256" key="3">
    <source>
        <dbReference type="ARBA" id="ARBA00022989"/>
    </source>
</evidence>
<dbReference type="Pfam" id="PF13181">
    <property type="entry name" value="TPR_8"/>
    <property type="match status" value="1"/>
</dbReference>
<keyword evidence="5" id="KW-0802">TPR repeat</keyword>
<dbReference type="Gene3D" id="1.25.40.10">
    <property type="entry name" value="Tetratricopeptide repeat domain"/>
    <property type="match status" value="1"/>
</dbReference>
<protein>
    <recommendedName>
        <fullName evidence="7">O-antigen ligase-related domain-containing protein</fullName>
    </recommendedName>
</protein>
<sequence>MDRLGKVVFYLFAILFFFVPLILWPFTSEVFEFNKMVLVYTLTTLIVATWLVRSVLVQKFIFRRTMLDIPLLIFIGSQLISTVFSIDPLTSWFGYYSRFNGGFLSTLSYSFLYWAFVSNLDRKSALRTLYIVLSSAVIVSIYGILEHFGIDKNIWVQDVQNRVFSTLGQPNWLAAFLVALMPIAWSCSISNQFPNSKSKNIKSVFWFLVSMVLFITLLFTKSRSGLLGFITADLIFWGYVLSPFTNTPGVNPWVSEDVSLRRDSAPDEAWEKIPRPLGWGASFKYKKRFLLQTIILNSLFIIFVLVVGSPITNHQSPVTSQGPALETGGTESGTIRKIVWKGALQVWLHYPIIGSGVETFAYSYYKYRPVEHNLVSEWDFIYNKAHNEFLNTAANSGTVGLLSYLFLIGASFYLFIKKLELPITNYQFTIIALLSGYAGLSVTNFFGFSVVPTQLQFFLFPAIAVALGQEGERVKECKPSKVSTAQKLMLFILLPFTLYLLLLISRYWYADTLYTKGKAFNGVQKPDSALEYLIKAVSLEPTQALYHNELASSYTSYASAYYGQGDVNKTKEFADLAIGESDKAIALSPANNAKLRYNLGIVYARTGQGDLALQTLQKAIDLKTNYKEARLAYAILLIDKKRNMEAKTQLEYILNNIDPNDVLTKQTLESLK</sequence>
<dbReference type="PANTHER" id="PTHR37422">
    <property type="entry name" value="TEICHURONIC ACID BIOSYNTHESIS PROTEIN TUAE"/>
    <property type="match status" value="1"/>
</dbReference>
<feature type="transmembrane region" description="Helical" evidence="6">
    <location>
        <begin position="203"/>
        <end position="220"/>
    </location>
</feature>
<name>A0A0G0SZV9_9BACT</name>
<dbReference type="InterPro" id="IPR011990">
    <property type="entry name" value="TPR-like_helical_dom_sf"/>
</dbReference>
<dbReference type="GO" id="GO:0016020">
    <property type="term" value="C:membrane"/>
    <property type="evidence" value="ECO:0007669"/>
    <property type="project" value="UniProtKB-SubCell"/>
</dbReference>
<feature type="transmembrane region" description="Helical" evidence="6">
    <location>
        <begin position="289"/>
        <end position="311"/>
    </location>
</feature>
<dbReference type="AlphaFoldDB" id="A0A0G0SZV9"/>
<dbReference type="InterPro" id="IPR007016">
    <property type="entry name" value="O-antigen_ligase-rel_domated"/>
</dbReference>
<dbReference type="EMBL" id="LBZK01000024">
    <property type="protein sequence ID" value="KKR70299.1"/>
    <property type="molecule type" value="Genomic_DNA"/>
</dbReference>
<keyword evidence="2 6" id="KW-0812">Transmembrane</keyword>
<evidence type="ECO:0000256" key="5">
    <source>
        <dbReference type="PROSITE-ProRule" id="PRU00339"/>
    </source>
</evidence>
<dbReference type="PROSITE" id="PS50005">
    <property type="entry name" value="TPR"/>
    <property type="match status" value="2"/>
</dbReference>
<feature type="repeat" description="TPR" evidence="5">
    <location>
        <begin position="593"/>
        <end position="626"/>
    </location>
</feature>
<evidence type="ECO:0000256" key="1">
    <source>
        <dbReference type="ARBA" id="ARBA00004141"/>
    </source>
</evidence>
<reference evidence="8 9" key="1">
    <citation type="journal article" date="2015" name="Nature">
        <title>rRNA introns, odd ribosomes, and small enigmatic genomes across a large radiation of phyla.</title>
        <authorList>
            <person name="Brown C.T."/>
            <person name="Hug L.A."/>
            <person name="Thomas B.C."/>
            <person name="Sharon I."/>
            <person name="Castelle C.J."/>
            <person name="Singh A."/>
            <person name="Wilkins M.J."/>
            <person name="Williams K.H."/>
            <person name="Banfield J.F."/>
        </authorList>
    </citation>
    <scope>NUCLEOTIDE SEQUENCE [LARGE SCALE GENOMIC DNA]</scope>
</reference>
<feature type="transmembrane region" description="Helical" evidence="6">
    <location>
        <begin position="423"/>
        <end position="440"/>
    </location>
</feature>
<feature type="transmembrane region" description="Helical" evidence="6">
    <location>
        <begin position="397"/>
        <end position="416"/>
    </location>
</feature>
<keyword evidence="3 6" id="KW-1133">Transmembrane helix</keyword>
<dbReference type="STRING" id="1618563.UU12_C0024G0005"/>
<organism evidence="8 9">
    <name type="scientific">Candidatus Woesebacteria bacterium GW2011_GWA2_40_7b</name>
    <dbReference type="NCBI Taxonomy" id="1618563"/>
    <lineage>
        <taxon>Bacteria</taxon>
        <taxon>Candidatus Woeseibacteriota</taxon>
    </lineage>
</organism>
<proteinExistence type="predicted"/>
<comment type="subcellular location">
    <subcellularLocation>
        <location evidence="1">Membrane</location>
        <topology evidence="1">Multi-pass membrane protein</topology>
    </subcellularLocation>
</comment>
<accession>A0A0G0SZV9</accession>
<feature type="transmembrane region" description="Helical" evidence="6">
    <location>
        <begin position="98"/>
        <end position="116"/>
    </location>
</feature>
<evidence type="ECO:0000259" key="7">
    <source>
        <dbReference type="Pfam" id="PF04932"/>
    </source>
</evidence>
<keyword evidence="4 6" id="KW-0472">Membrane</keyword>
<dbReference type="SUPFAM" id="SSF48452">
    <property type="entry name" value="TPR-like"/>
    <property type="match status" value="1"/>
</dbReference>
<dbReference type="InterPro" id="IPR019734">
    <property type="entry name" value="TPR_rpt"/>
</dbReference>
<comment type="caution">
    <text evidence="8">The sequence shown here is derived from an EMBL/GenBank/DDBJ whole genome shotgun (WGS) entry which is preliminary data.</text>
</comment>
<feature type="transmembrane region" description="Helical" evidence="6">
    <location>
        <begin position="38"/>
        <end position="57"/>
    </location>
</feature>
<feature type="transmembrane region" description="Helical" evidence="6">
    <location>
        <begin position="226"/>
        <end position="244"/>
    </location>
</feature>
<dbReference type="InterPro" id="IPR051533">
    <property type="entry name" value="WaaL-like"/>
</dbReference>
<dbReference type="Pfam" id="PF04932">
    <property type="entry name" value="Wzy_C"/>
    <property type="match status" value="1"/>
</dbReference>
<dbReference type="PANTHER" id="PTHR37422:SF13">
    <property type="entry name" value="LIPOPOLYSACCHARIDE BIOSYNTHESIS PROTEIN PA4999-RELATED"/>
    <property type="match status" value="1"/>
</dbReference>
<feature type="domain" description="O-antigen ligase-related" evidence="7">
    <location>
        <begin position="287"/>
        <end position="405"/>
    </location>
</feature>
<evidence type="ECO:0000313" key="9">
    <source>
        <dbReference type="Proteomes" id="UP000034562"/>
    </source>
</evidence>
<feature type="transmembrane region" description="Helical" evidence="6">
    <location>
        <begin position="172"/>
        <end position="191"/>
    </location>
</feature>
<dbReference type="Proteomes" id="UP000034562">
    <property type="component" value="Unassembled WGS sequence"/>
</dbReference>
<feature type="transmembrane region" description="Helical" evidence="6">
    <location>
        <begin position="128"/>
        <end position="145"/>
    </location>
</feature>
<feature type="transmembrane region" description="Helical" evidence="6">
    <location>
        <begin position="7"/>
        <end position="26"/>
    </location>
</feature>